<keyword evidence="3" id="KW-1185">Reference proteome</keyword>
<dbReference type="GO" id="GO:0003690">
    <property type="term" value="F:double-stranded DNA binding"/>
    <property type="evidence" value="ECO:0007669"/>
    <property type="project" value="TreeGrafter"/>
</dbReference>
<keyword evidence="1" id="KW-0805">Transcription regulation</keyword>
<protein>
    <recommendedName>
        <fullName evidence="1">General transcription factor IIH subunit 4</fullName>
    </recommendedName>
</protein>
<keyword evidence="1" id="KW-0227">DNA damage</keyword>
<dbReference type="EMBL" id="GL983239">
    <property type="protein sequence ID" value="EGR33999.1"/>
    <property type="molecule type" value="Genomic_DNA"/>
</dbReference>
<keyword evidence="1" id="KW-0234">DNA repair</keyword>
<dbReference type="GO" id="GO:0001671">
    <property type="term" value="F:ATPase activator activity"/>
    <property type="evidence" value="ECO:0007669"/>
    <property type="project" value="InterPro"/>
</dbReference>
<gene>
    <name evidence="2" type="ORF">IMG5_027880</name>
</gene>
<evidence type="ECO:0000313" key="2">
    <source>
        <dbReference type="EMBL" id="EGR33999.1"/>
    </source>
</evidence>
<sequence>MDDPKQFNFLRTILVNKCHNQKKLQKLFSNKSTVLTTYRCIDLPSQEIIQRIIRLNYQTKISNNIQQILQKYIQKDEEMEKFKNGNQDLYFFKLLDFTERGKGKNFVEEYFDISINGLENQIQENANFGNESMEKMKENAQIKWKQLYSQLMNRMEGQAFIEIEQREFSPKISKVLQEKFKNNLGLCMEFILQDTNAQIHQILFYYCQVFAQMENIEEEDIINFIITLSNLDVNKTYFFNYRSEYAKKQNIDQKFTFELKILSDLAKLGMIKEFDLGQQKKVFGITPLIWQFCYRSIDIKTINAKIIVETNFNLYAYLDYNPQNKTFSESKYIRDLLKKFSKIHYTFPHLIVAQLTEAKMKQAFNQGITSKLLIEFFHKTSDAKLKKYLKDKQMSAIKLTQSLNLNKKKLDFLQLFQKKEEDFSLVPDNIIQEIQTWEKEKDKQPEQLDDIDED</sequence>
<dbReference type="OMA" id="FRIYAYL"/>
<dbReference type="GO" id="GO:0006289">
    <property type="term" value="P:nucleotide-excision repair"/>
    <property type="evidence" value="ECO:0007669"/>
    <property type="project" value="InterPro"/>
</dbReference>
<dbReference type="OrthoDB" id="364513at2759"/>
<comment type="similarity">
    <text evidence="1">Belongs to the TFB2 family.</text>
</comment>
<dbReference type="GeneID" id="14910187"/>
<dbReference type="eggNOG" id="KOG3471">
    <property type="taxonomic scope" value="Eukaryota"/>
</dbReference>
<accession>G0QLA7</accession>
<keyword evidence="1" id="KW-0539">Nucleus</keyword>
<keyword evidence="1" id="KW-0804">Transcription</keyword>
<dbReference type="Pfam" id="PF03849">
    <property type="entry name" value="Tfb2"/>
    <property type="match status" value="1"/>
</dbReference>
<dbReference type="Proteomes" id="UP000008983">
    <property type="component" value="Unassembled WGS sequence"/>
</dbReference>
<evidence type="ECO:0000256" key="1">
    <source>
        <dbReference type="RuleBase" id="RU364024"/>
    </source>
</evidence>
<dbReference type="PANTHER" id="PTHR13152:SF0">
    <property type="entry name" value="GENERAL TRANSCRIPTION FACTOR IIH SUBUNIT 4"/>
    <property type="match status" value="1"/>
</dbReference>
<dbReference type="RefSeq" id="XP_004039303.1">
    <property type="nucleotide sequence ID" value="XM_004039255.1"/>
</dbReference>
<dbReference type="STRING" id="857967.G0QLA7"/>
<reference evidence="2 3" key="1">
    <citation type="submission" date="2011-07" db="EMBL/GenBank/DDBJ databases">
        <authorList>
            <person name="Coyne R."/>
            <person name="Brami D."/>
            <person name="Johnson J."/>
            <person name="Hostetler J."/>
            <person name="Hannick L."/>
            <person name="Clark T."/>
            <person name="Cassidy-Hanley D."/>
            <person name="Inman J."/>
        </authorList>
    </citation>
    <scope>NUCLEOTIDE SEQUENCE [LARGE SCALE GENOMIC DNA]</scope>
    <source>
        <strain evidence="2 3">G5</strain>
    </source>
</reference>
<organism evidence="2 3">
    <name type="scientific">Ichthyophthirius multifiliis</name>
    <name type="common">White spot disease agent</name>
    <name type="synonym">Ich</name>
    <dbReference type="NCBI Taxonomy" id="5932"/>
    <lineage>
        <taxon>Eukaryota</taxon>
        <taxon>Sar</taxon>
        <taxon>Alveolata</taxon>
        <taxon>Ciliophora</taxon>
        <taxon>Intramacronucleata</taxon>
        <taxon>Oligohymenophorea</taxon>
        <taxon>Hymenostomatida</taxon>
        <taxon>Ophryoglenina</taxon>
        <taxon>Ichthyophthirius</taxon>
    </lineage>
</organism>
<dbReference type="GO" id="GO:0005675">
    <property type="term" value="C:transcription factor TFIIH holo complex"/>
    <property type="evidence" value="ECO:0007669"/>
    <property type="project" value="TreeGrafter"/>
</dbReference>
<dbReference type="InterPro" id="IPR004598">
    <property type="entry name" value="TFIIH_p52/Tfb2"/>
</dbReference>
<dbReference type="InParanoid" id="G0QLA7"/>
<dbReference type="PANTHER" id="PTHR13152">
    <property type="entry name" value="TFIIH, POLYPEPTIDE 4"/>
    <property type="match status" value="1"/>
</dbReference>
<comment type="subcellular location">
    <subcellularLocation>
        <location evidence="1">Nucleus</location>
    </subcellularLocation>
</comment>
<comment type="function">
    <text evidence="1">Component of the general transcription and DNA repair factor IIH (TFIIH) core complex which is involved in general and transcription-coupled nucleotide excision repair (NER) of damaged DNA.</text>
</comment>
<dbReference type="AlphaFoldDB" id="G0QLA7"/>
<dbReference type="GO" id="GO:0000439">
    <property type="term" value="C:transcription factor TFIIH core complex"/>
    <property type="evidence" value="ECO:0007669"/>
    <property type="project" value="InterPro"/>
</dbReference>
<proteinExistence type="inferred from homology"/>
<name>G0QLA7_ICHMU</name>
<evidence type="ECO:0000313" key="3">
    <source>
        <dbReference type="Proteomes" id="UP000008983"/>
    </source>
</evidence>